<dbReference type="PANTHER" id="PTHR46300">
    <property type="entry name" value="P450, PUTATIVE (EUROFUNG)-RELATED-RELATED"/>
    <property type="match status" value="1"/>
</dbReference>
<dbReference type="GO" id="GO:0016705">
    <property type="term" value="F:oxidoreductase activity, acting on paired donors, with incorporation or reduction of molecular oxygen"/>
    <property type="evidence" value="ECO:0007669"/>
    <property type="project" value="InterPro"/>
</dbReference>
<evidence type="ECO:0000313" key="16">
    <source>
        <dbReference type="Proteomes" id="UP001203297"/>
    </source>
</evidence>
<gene>
    <name evidence="15" type="ORF">B0F90DRAFT_1668382</name>
</gene>
<keyword evidence="9" id="KW-0560">Oxidoreductase</keyword>
<keyword evidence="11" id="KW-0503">Monooxygenase</keyword>
<dbReference type="GO" id="GO:0005506">
    <property type="term" value="F:iron ion binding"/>
    <property type="evidence" value="ECO:0007669"/>
    <property type="project" value="InterPro"/>
</dbReference>
<evidence type="ECO:0000256" key="12">
    <source>
        <dbReference type="ARBA" id="ARBA00023136"/>
    </source>
</evidence>
<keyword evidence="10 13" id="KW-0408">Iron</keyword>
<evidence type="ECO:0000256" key="8">
    <source>
        <dbReference type="ARBA" id="ARBA00022989"/>
    </source>
</evidence>
<dbReference type="CDD" id="cd11065">
    <property type="entry name" value="CYP64-like"/>
    <property type="match status" value="1"/>
</dbReference>
<evidence type="ECO:0000256" key="10">
    <source>
        <dbReference type="ARBA" id="ARBA00023004"/>
    </source>
</evidence>
<evidence type="ECO:0000256" key="3">
    <source>
        <dbReference type="ARBA" id="ARBA00005179"/>
    </source>
</evidence>
<keyword evidence="6 14" id="KW-0812">Transmembrane</keyword>
<evidence type="ECO:0000256" key="1">
    <source>
        <dbReference type="ARBA" id="ARBA00001971"/>
    </source>
</evidence>
<comment type="cofactor">
    <cofactor evidence="1 13">
        <name>heme</name>
        <dbReference type="ChEBI" id="CHEBI:30413"/>
    </cofactor>
</comment>
<dbReference type="GO" id="GO:0016020">
    <property type="term" value="C:membrane"/>
    <property type="evidence" value="ECO:0007669"/>
    <property type="project" value="UniProtKB-SubCell"/>
</dbReference>
<evidence type="ECO:0000313" key="15">
    <source>
        <dbReference type="EMBL" id="KAI0300590.1"/>
    </source>
</evidence>
<comment type="caution">
    <text evidence="15">The sequence shown here is derived from an EMBL/GenBank/DDBJ whole genome shotgun (WGS) entry which is preliminary data.</text>
</comment>
<evidence type="ECO:0000256" key="11">
    <source>
        <dbReference type="ARBA" id="ARBA00023033"/>
    </source>
</evidence>
<dbReference type="GO" id="GO:0020037">
    <property type="term" value="F:heme binding"/>
    <property type="evidence" value="ECO:0007669"/>
    <property type="project" value="InterPro"/>
</dbReference>
<evidence type="ECO:0000256" key="7">
    <source>
        <dbReference type="ARBA" id="ARBA00022723"/>
    </source>
</evidence>
<keyword evidence="16" id="KW-1185">Reference proteome</keyword>
<evidence type="ECO:0000256" key="9">
    <source>
        <dbReference type="ARBA" id="ARBA00023002"/>
    </source>
</evidence>
<dbReference type="InterPro" id="IPR050364">
    <property type="entry name" value="Cytochrome_P450_fung"/>
</dbReference>
<organism evidence="15 16">
    <name type="scientific">Multifurca ochricompacta</name>
    <dbReference type="NCBI Taxonomy" id="376703"/>
    <lineage>
        <taxon>Eukaryota</taxon>
        <taxon>Fungi</taxon>
        <taxon>Dikarya</taxon>
        <taxon>Basidiomycota</taxon>
        <taxon>Agaricomycotina</taxon>
        <taxon>Agaricomycetes</taxon>
        <taxon>Russulales</taxon>
        <taxon>Russulaceae</taxon>
        <taxon>Multifurca</taxon>
    </lineage>
</organism>
<dbReference type="AlphaFoldDB" id="A0AAD4M3M9"/>
<reference evidence="15" key="1">
    <citation type="journal article" date="2022" name="New Phytol.">
        <title>Evolutionary transition to the ectomycorrhizal habit in the genomes of a hyperdiverse lineage of mushroom-forming fungi.</title>
        <authorList>
            <person name="Looney B."/>
            <person name="Miyauchi S."/>
            <person name="Morin E."/>
            <person name="Drula E."/>
            <person name="Courty P.E."/>
            <person name="Kohler A."/>
            <person name="Kuo A."/>
            <person name="LaButti K."/>
            <person name="Pangilinan J."/>
            <person name="Lipzen A."/>
            <person name="Riley R."/>
            <person name="Andreopoulos W."/>
            <person name="He G."/>
            <person name="Johnson J."/>
            <person name="Nolan M."/>
            <person name="Tritt A."/>
            <person name="Barry K.W."/>
            <person name="Grigoriev I.V."/>
            <person name="Nagy L.G."/>
            <person name="Hibbett D."/>
            <person name="Henrissat B."/>
            <person name="Matheny P.B."/>
            <person name="Labbe J."/>
            <person name="Martin F.M."/>
        </authorList>
    </citation>
    <scope>NUCLEOTIDE SEQUENCE</scope>
    <source>
        <strain evidence="15">BPL690</strain>
    </source>
</reference>
<dbReference type="EMBL" id="WTXG01000018">
    <property type="protein sequence ID" value="KAI0300590.1"/>
    <property type="molecule type" value="Genomic_DNA"/>
</dbReference>
<dbReference type="InterPro" id="IPR036396">
    <property type="entry name" value="Cyt_P450_sf"/>
</dbReference>
<dbReference type="InterPro" id="IPR002401">
    <property type="entry name" value="Cyt_P450_E_grp-I"/>
</dbReference>
<comment type="pathway">
    <text evidence="3">Secondary metabolite biosynthesis.</text>
</comment>
<accession>A0AAD4M3M9</accession>
<evidence type="ECO:0000256" key="4">
    <source>
        <dbReference type="ARBA" id="ARBA00010617"/>
    </source>
</evidence>
<keyword evidence="12 14" id="KW-0472">Membrane</keyword>
<dbReference type="PRINTS" id="PR00463">
    <property type="entry name" value="EP450I"/>
</dbReference>
<keyword evidence="7 13" id="KW-0479">Metal-binding</keyword>
<evidence type="ECO:0000256" key="6">
    <source>
        <dbReference type="ARBA" id="ARBA00022692"/>
    </source>
</evidence>
<dbReference type="Pfam" id="PF00067">
    <property type="entry name" value="p450"/>
    <property type="match status" value="1"/>
</dbReference>
<dbReference type="InterPro" id="IPR001128">
    <property type="entry name" value="Cyt_P450"/>
</dbReference>
<evidence type="ECO:0000256" key="13">
    <source>
        <dbReference type="PIRSR" id="PIRSR602401-1"/>
    </source>
</evidence>
<proteinExistence type="inferred from homology"/>
<dbReference type="SUPFAM" id="SSF48264">
    <property type="entry name" value="Cytochrome P450"/>
    <property type="match status" value="1"/>
</dbReference>
<dbReference type="Proteomes" id="UP001203297">
    <property type="component" value="Unassembled WGS sequence"/>
</dbReference>
<comment type="similarity">
    <text evidence="4">Belongs to the cytochrome P450 family.</text>
</comment>
<dbReference type="PANTHER" id="PTHR46300:SF2">
    <property type="entry name" value="CYTOCHROME P450 MONOOXYGENASE ALNH-RELATED"/>
    <property type="match status" value="1"/>
</dbReference>
<dbReference type="GO" id="GO:0004497">
    <property type="term" value="F:monooxygenase activity"/>
    <property type="evidence" value="ECO:0007669"/>
    <property type="project" value="UniProtKB-KW"/>
</dbReference>
<evidence type="ECO:0000256" key="14">
    <source>
        <dbReference type="SAM" id="Phobius"/>
    </source>
</evidence>
<keyword evidence="5 13" id="KW-0349">Heme</keyword>
<name>A0AAD4M3M9_9AGAM</name>
<feature type="transmembrane region" description="Helical" evidence="14">
    <location>
        <begin position="20"/>
        <end position="40"/>
    </location>
</feature>
<dbReference type="PRINTS" id="PR00385">
    <property type="entry name" value="P450"/>
</dbReference>
<evidence type="ECO:0000256" key="5">
    <source>
        <dbReference type="ARBA" id="ARBA00022617"/>
    </source>
</evidence>
<keyword evidence="8 14" id="KW-1133">Transmembrane helix</keyword>
<evidence type="ECO:0000256" key="2">
    <source>
        <dbReference type="ARBA" id="ARBA00004370"/>
    </source>
</evidence>
<sequence>MSVGLSFPSPSAAINMAQQHSILTLGMAISLAVFLTVRYLQSPWRKLPPGPRGIPLLGNVLQLRSAQWLSFMKWKQEFGDVFYLSAAGQPIVVLNTQKVAADLLDRRAGIYSDRPRNIVAAQILCGGLAMVFQNYGTLWRKMRKASHEGLSKSVVESFKTPQLNEAHLRRTTASMVMSITYDTPPIVSELDSRVKAVNDFVARLTRAALPGAHLVEFFPWMMYIPRRFAKWKREAEYWYERDSAMFQDLFNSVGEKLSKGIDRPSLVATLIKDADRYGLSPRENSWLAATMYAAGAETTSAVMAWWMLAMVTYPEVQKRAQAELDNVVGRTRIPSFSDIQHLPYIRAMVKEALRWRPVDPVGLPHLSTEDDWYNGMFIPKGSIMMANVWHLNRDPEIYGADAAHFNPARFLDREGELAPCPPETKEEGHVTYGFGRRVCVGKHVANNSLFIDIAMMLWACKIEPGKDEYGHVVPIDVDGWVEDGLVVRPIPFKADVSPRFPEAPALLAEELDLQDH</sequence>
<comment type="subcellular location">
    <subcellularLocation>
        <location evidence="2">Membrane</location>
    </subcellularLocation>
</comment>
<feature type="binding site" description="axial binding residue" evidence="13">
    <location>
        <position position="439"/>
    </location>
    <ligand>
        <name>heme</name>
        <dbReference type="ChEBI" id="CHEBI:30413"/>
    </ligand>
    <ligandPart>
        <name>Fe</name>
        <dbReference type="ChEBI" id="CHEBI:18248"/>
    </ligandPart>
</feature>
<dbReference type="Gene3D" id="1.10.630.10">
    <property type="entry name" value="Cytochrome P450"/>
    <property type="match status" value="1"/>
</dbReference>
<protein>
    <submittedName>
        <fullName evidence="15">Cytochrome P450</fullName>
    </submittedName>
</protein>